<comment type="caution">
    <text evidence="2">The sequence shown here is derived from an EMBL/GenBank/DDBJ whole genome shotgun (WGS) entry which is preliminary data.</text>
</comment>
<evidence type="ECO:0008006" key="4">
    <source>
        <dbReference type="Google" id="ProtNLM"/>
    </source>
</evidence>
<gene>
    <name evidence="2" type="ORF">QT716_11150</name>
</gene>
<protein>
    <recommendedName>
        <fullName evidence="4">DUF4134 domain-containing protein</fullName>
    </recommendedName>
</protein>
<sequence length="104" mass="11833">MEKKLQKSGLYGLIFGLAVSILFVSYKDVQDLGNGSYEISYKPAYDYIISILRLGIIGMFVGLFIGWKDFEKKSSTQKQGKTYYVLAFFAVFLASSVIMLIFNW</sequence>
<keyword evidence="1" id="KW-1133">Transmembrane helix</keyword>
<dbReference type="RefSeq" id="WP_317936151.1">
    <property type="nucleotide sequence ID" value="NZ_JAUBDH010000006.1"/>
</dbReference>
<feature type="transmembrane region" description="Helical" evidence="1">
    <location>
        <begin position="82"/>
        <end position="102"/>
    </location>
</feature>
<evidence type="ECO:0000313" key="3">
    <source>
        <dbReference type="Proteomes" id="UP001280629"/>
    </source>
</evidence>
<reference evidence="2 3" key="1">
    <citation type="submission" date="2023-06" db="EMBL/GenBank/DDBJ databases">
        <title>Sporosarcina sp. nov., isolated from Korean traditional fermented seafood 'Jeotgal'.</title>
        <authorList>
            <person name="Yang A.-I."/>
            <person name="Shin N.-R."/>
        </authorList>
    </citation>
    <scope>NUCLEOTIDE SEQUENCE [LARGE SCALE GENOMIC DNA]</scope>
    <source>
        <strain evidence="2 3">KCTC3840</strain>
    </source>
</reference>
<dbReference type="EMBL" id="JAUBDH010000006">
    <property type="protein sequence ID" value="MDW0110592.1"/>
    <property type="molecule type" value="Genomic_DNA"/>
</dbReference>
<feature type="transmembrane region" description="Helical" evidence="1">
    <location>
        <begin position="9"/>
        <end position="27"/>
    </location>
</feature>
<name>A0ABU4G0V6_9BACL</name>
<accession>A0ABU4G0V6</accession>
<keyword evidence="1" id="KW-0472">Membrane</keyword>
<organism evidence="2 3">
    <name type="scientific">Sporosarcina aquimarina</name>
    <dbReference type="NCBI Taxonomy" id="114975"/>
    <lineage>
        <taxon>Bacteria</taxon>
        <taxon>Bacillati</taxon>
        <taxon>Bacillota</taxon>
        <taxon>Bacilli</taxon>
        <taxon>Bacillales</taxon>
        <taxon>Caryophanaceae</taxon>
        <taxon>Sporosarcina</taxon>
    </lineage>
</organism>
<evidence type="ECO:0000313" key="2">
    <source>
        <dbReference type="EMBL" id="MDW0110592.1"/>
    </source>
</evidence>
<feature type="transmembrane region" description="Helical" evidence="1">
    <location>
        <begin position="47"/>
        <end position="70"/>
    </location>
</feature>
<keyword evidence="1" id="KW-0812">Transmembrane</keyword>
<dbReference type="Proteomes" id="UP001280629">
    <property type="component" value="Unassembled WGS sequence"/>
</dbReference>
<proteinExistence type="predicted"/>
<keyword evidence="3" id="KW-1185">Reference proteome</keyword>
<evidence type="ECO:0000256" key="1">
    <source>
        <dbReference type="SAM" id="Phobius"/>
    </source>
</evidence>